<name>A0A934TPU2_9RHOB</name>
<gene>
    <name evidence="4" type="ORF">CCR87_16630</name>
</gene>
<dbReference type="Proteomes" id="UP000706333">
    <property type="component" value="Unassembled WGS sequence"/>
</dbReference>
<feature type="domain" description="Outer membrane protein beta-barrel" evidence="3">
    <location>
        <begin position="32"/>
        <end position="200"/>
    </location>
</feature>
<proteinExistence type="predicted"/>
<organism evidence="4 5">
    <name type="scientific">Rhodobaculum claviforme</name>
    <dbReference type="NCBI Taxonomy" id="1549854"/>
    <lineage>
        <taxon>Bacteria</taxon>
        <taxon>Pseudomonadati</taxon>
        <taxon>Pseudomonadota</taxon>
        <taxon>Alphaproteobacteria</taxon>
        <taxon>Rhodobacterales</taxon>
        <taxon>Paracoccaceae</taxon>
        <taxon>Rhodobaculum</taxon>
    </lineage>
</organism>
<evidence type="ECO:0000256" key="2">
    <source>
        <dbReference type="SAM" id="SignalP"/>
    </source>
</evidence>
<dbReference type="InterPro" id="IPR011250">
    <property type="entry name" value="OMP/PagP_B-barrel"/>
</dbReference>
<accession>A0A934TPU2</accession>
<evidence type="ECO:0000313" key="5">
    <source>
        <dbReference type="Proteomes" id="UP000706333"/>
    </source>
</evidence>
<sequence>MMKLVTALGLGTALAMPAFAGSPAPAPMEPTVAAPAPAPMMVARNWTGFYVGGQLGYADLGRDVSGDGALGGLHAGYLHDFGNGFAAGVDGSYNWGSSIDVSAGALELGSLSQVARLGVRAGVTTGDLFFYGTVGAARARVPALGNETGPYGGIGLEYALTDNWRLGGEILYHRFNNFAGNALGADASATTAQARVSFRF</sequence>
<comment type="caution">
    <text evidence="4">The sequence shown here is derived from an EMBL/GenBank/DDBJ whole genome shotgun (WGS) entry which is preliminary data.</text>
</comment>
<feature type="signal peptide" evidence="2">
    <location>
        <begin position="1"/>
        <end position="20"/>
    </location>
</feature>
<protein>
    <recommendedName>
        <fullName evidence="3">Outer membrane protein beta-barrel domain-containing protein</fullName>
    </recommendedName>
</protein>
<dbReference type="AlphaFoldDB" id="A0A934TPU2"/>
<feature type="chain" id="PRO_5037957359" description="Outer membrane protein beta-barrel domain-containing protein" evidence="2">
    <location>
        <begin position="21"/>
        <end position="200"/>
    </location>
</feature>
<evidence type="ECO:0000256" key="1">
    <source>
        <dbReference type="ARBA" id="ARBA00022729"/>
    </source>
</evidence>
<reference evidence="4" key="1">
    <citation type="submission" date="2017-05" db="EMBL/GenBank/DDBJ databases">
        <authorList>
            <person name="Imhoff J.F."/>
            <person name="Rahn T."/>
            <person name="Kuenzel S."/>
            <person name="Neulinger S.C."/>
        </authorList>
    </citation>
    <scope>NUCLEOTIDE SEQUENCE</scope>
    <source>
        <strain evidence="4">LMG 28126</strain>
    </source>
</reference>
<keyword evidence="1 2" id="KW-0732">Signal</keyword>
<dbReference type="InterPro" id="IPR027385">
    <property type="entry name" value="Beta-barrel_OMP"/>
</dbReference>
<reference evidence="4" key="2">
    <citation type="journal article" date="2020" name="Microorganisms">
        <title>Osmotic Adaptation and Compatible Solute Biosynthesis of Phototrophic Bacteria as Revealed from Genome Analyses.</title>
        <authorList>
            <person name="Imhoff J.F."/>
            <person name="Rahn T."/>
            <person name="Kunzel S."/>
            <person name="Keller A."/>
            <person name="Neulinger S.C."/>
        </authorList>
    </citation>
    <scope>NUCLEOTIDE SEQUENCE</scope>
    <source>
        <strain evidence="4">LMG 28126</strain>
    </source>
</reference>
<dbReference type="Gene3D" id="2.40.160.20">
    <property type="match status" value="1"/>
</dbReference>
<evidence type="ECO:0000313" key="4">
    <source>
        <dbReference type="EMBL" id="MBK5928938.1"/>
    </source>
</evidence>
<evidence type="ECO:0000259" key="3">
    <source>
        <dbReference type="Pfam" id="PF13505"/>
    </source>
</evidence>
<dbReference type="Pfam" id="PF13505">
    <property type="entry name" value="OMP_b-brl"/>
    <property type="match status" value="1"/>
</dbReference>
<dbReference type="SUPFAM" id="SSF56925">
    <property type="entry name" value="OMPA-like"/>
    <property type="match status" value="1"/>
</dbReference>
<keyword evidence="5" id="KW-1185">Reference proteome</keyword>
<dbReference type="EMBL" id="NHSD01000333">
    <property type="protein sequence ID" value="MBK5928938.1"/>
    <property type="molecule type" value="Genomic_DNA"/>
</dbReference>